<dbReference type="Proteomes" id="UP001204068">
    <property type="component" value="Unassembled WGS sequence"/>
</dbReference>
<dbReference type="AlphaFoldDB" id="A0AAW5LP97"/>
<protein>
    <submittedName>
        <fullName evidence="2">Uncharacterized protein</fullName>
    </submittedName>
</protein>
<keyword evidence="1" id="KW-0812">Transmembrane</keyword>
<evidence type="ECO:0000256" key="1">
    <source>
        <dbReference type="SAM" id="Phobius"/>
    </source>
</evidence>
<organism evidence="2 3">
    <name type="scientific">Mammaliicoccus sciuri</name>
    <name type="common">Staphylococcus sciuri</name>
    <dbReference type="NCBI Taxonomy" id="1296"/>
    <lineage>
        <taxon>Bacteria</taxon>
        <taxon>Bacillati</taxon>
        <taxon>Bacillota</taxon>
        <taxon>Bacilli</taxon>
        <taxon>Bacillales</taxon>
        <taxon>Staphylococcaceae</taxon>
        <taxon>Mammaliicoccus</taxon>
    </lineage>
</organism>
<evidence type="ECO:0000313" key="2">
    <source>
        <dbReference type="EMBL" id="MCQ9303498.1"/>
    </source>
</evidence>
<name>A0AAW5LP97_MAMSC</name>
<reference evidence="2" key="1">
    <citation type="submission" date="2022-07" db="EMBL/GenBank/DDBJ databases">
        <title>Bacterial species isolated from the porcine tonsil microbiota.</title>
        <authorList>
            <person name="Oliveira I.M.F."/>
        </authorList>
    </citation>
    <scope>NUCLEOTIDE SEQUENCE</scope>
    <source>
        <strain evidence="2">8QC2O2</strain>
    </source>
</reference>
<gene>
    <name evidence="2" type="ORF">NQ032_07765</name>
</gene>
<proteinExistence type="predicted"/>
<evidence type="ECO:0000313" key="3">
    <source>
        <dbReference type="Proteomes" id="UP001204068"/>
    </source>
</evidence>
<accession>A0AAW5LP97</accession>
<sequence>MPKIKLKWLEFGTPLFMITYLNFAIFIMYFLDTKILISLNKLLNVITGNLINKLFGNIELDMIHGLYAFYTYLIIVTTVMFCILLFMLVFTNFKVIHRVEEIFGWLFMLIIHQFNILLIIFMMSNSTNLFSIFNMFNIMGFIAFTFIFFVSIDVKEEKYDR</sequence>
<keyword evidence="1" id="KW-0472">Membrane</keyword>
<feature type="transmembrane region" description="Helical" evidence="1">
    <location>
        <begin position="102"/>
        <end position="123"/>
    </location>
</feature>
<keyword evidence="1" id="KW-1133">Transmembrane helix</keyword>
<feature type="transmembrane region" description="Helical" evidence="1">
    <location>
        <begin position="129"/>
        <end position="152"/>
    </location>
</feature>
<feature type="transmembrane region" description="Helical" evidence="1">
    <location>
        <begin position="12"/>
        <end position="31"/>
    </location>
</feature>
<comment type="caution">
    <text evidence="2">The sequence shown here is derived from an EMBL/GenBank/DDBJ whole genome shotgun (WGS) entry which is preliminary data.</text>
</comment>
<dbReference type="RefSeq" id="WP_196968652.1">
    <property type="nucleotide sequence ID" value="NZ_CP064868.1"/>
</dbReference>
<dbReference type="EMBL" id="JANILD010000003">
    <property type="protein sequence ID" value="MCQ9303498.1"/>
    <property type="molecule type" value="Genomic_DNA"/>
</dbReference>
<feature type="transmembrane region" description="Helical" evidence="1">
    <location>
        <begin position="69"/>
        <end position="90"/>
    </location>
</feature>